<sequence>MLDLAAALEFAQTAADGASKLALSHFRQALSVEHKADDSPVTIADRGIETFLRDRISAHYPDHGIYGEEHGTEGLDRRFVWVIDPIDGTKSFVTGHPLFGGLMALLDDGTPRLGQIDMPATGERWCGVEGQRSTLNGSPIRTSGCTDLAQAYAYTTDPMLFSGPRAPIFTMLRDRVRLLRFGGDCYNYALLASGYCDLVLECGLEPYDYLPVVQIVQGAGGCISDWHGNSLHTGSSGDVVASASPYLHSQILDELARLRATQAA</sequence>
<dbReference type="GO" id="GO:0046872">
    <property type="term" value="F:metal ion binding"/>
    <property type="evidence" value="ECO:0007669"/>
    <property type="project" value="UniProtKB-KW"/>
</dbReference>
<dbReference type="GO" id="GO:0004401">
    <property type="term" value="F:histidinol-phosphatase activity"/>
    <property type="evidence" value="ECO:0007669"/>
    <property type="project" value="UniProtKB-UniRule"/>
</dbReference>
<evidence type="ECO:0000256" key="8">
    <source>
        <dbReference type="ARBA" id="ARBA00022842"/>
    </source>
</evidence>
<dbReference type="EMBL" id="FOJU01000002">
    <property type="protein sequence ID" value="SFA88028.1"/>
    <property type="molecule type" value="Genomic_DNA"/>
</dbReference>
<dbReference type="NCBIfam" id="TIGR02067">
    <property type="entry name" value="his_9_HisN"/>
    <property type="match status" value="1"/>
</dbReference>
<evidence type="ECO:0000256" key="11">
    <source>
        <dbReference type="NCBIfam" id="TIGR02067"/>
    </source>
</evidence>
<dbReference type="STRING" id="871651.SAMN05421688_1433"/>
<keyword evidence="8 12" id="KW-0460">Magnesium</keyword>
<keyword evidence="5" id="KW-0028">Amino-acid biosynthesis</keyword>
<keyword evidence="6 12" id="KW-0479">Metal-binding</keyword>
<dbReference type="EC" id="3.1.3.15" evidence="4 11"/>
<evidence type="ECO:0000256" key="5">
    <source>
        <dbReference type="ARBA" id="ARBA00022605"/>
    </source>
</evidence>
<dbReference type="Pfam" id="PF00459">
    <property type="entry name" value="Inositol_P"/>
    <property type="match status" value="1"/>
</dbReference>
<dbReference type="InterPro" id="IPR011809">
    <property type="entry name" value="His_9_proposed"/>
</dbReference>
<dbReference type="Gene3D" id="3.30.540.10">
    <property type="entry name" value="Fructose-1,6-Bisphosphatase, subunit A, domain 1"/>
    <property type="match status" value="1"/>
</dbReference>
<comment type="catalytic activity">
    <reaction evidence="10">
        <text>L-histidinol phosphate + H2O = L-histidinol + phosphate</text>
        <dbReference type="Rhea" id="RHEA:14465"/>
        <dbReference type="ChEBI" id="CHEBI:15377"/>
        <dbReference type="ChEBI" id="CHEBI:43474"/>
        <dbReference type="ChEBI" id="CHEBI:57699"/>
        <dbReference type="ChEBI" id="CHEBI:57980"/>
        <dbReference type="EC" id="3.1.3.15"/>
    </reaction>
</comment>
<dbReference type="InterPro" id="IPR000760">
    <property type="entry name" value="Inositol_monophosphatase-like"/>
</dbReference>
<dbReference type="Gene3D" id="3.40.190.80">
    <property type="match status" value="1"/>
</dbReference>
<keyword evidence="14" id="KW-1185">Reference proteome</keyword>
<protein>
    <recommendedName>
        <fullName evidence="4 11">Histidinol-phosphatase</fullName>
        <ecNumber evidence="4 11">3.1.3.15</ecNumber>
    </recommendedName>
</protein>
<evidence type="ECO:0000256" key="10">
    <source>
        <dbReference type="ARBA" id="ARBA00049158"/>
    </source>
</evidence>
<evidence type="ECO:0000313" key="13">
    <source>
        <dbReference type="EMBL" id="SFA88028.1"/>
    </source>
</evidence>
<proteinExistence type="inferred from homology"/>
<evidence type="ECO:0000256" key="9">
    <source>
        <dbReference type="ARBA" id="ARBA00023102"/>
    </source>
</evidence>
<dbReference type="PANTHER" id="PTHR43200:SF6">
    <property type="entry name" value="3'(2'),5'-BISPHOSPHATE NUCLEOTIDASE"/>
    <property type="match status" value="1"/>
</dbReference>
<dbReference type="AlphaFoldDB" id="A0A1I0WIG8"/>
<evidence type="ECO:0000256" key="2">
    <source>
        <dbReference type="ARBA" id="ARBA00004970"/>
    </source>
</evidence>
<dbReference type="InterPro" id="IPR051090">
    <property type="entry name" value="Inositol_monoP_superfamily"/>
</dbReference>
<dbReference type="GO" id="GO:0000105">
    <property type="term" value="P:L-histidine biosynthetic process"/>
    <property type="evidence" value="ECO:0007669"/>
    <property type="project" value="UniProtKB-UniRule"/>
</dbReference>
<evidence type="ECO:0000256" key="7">
    <source>
        <dbReference type="ARBA" id="ARBA00022801"/>
    </source>
</evidence>
<dbReference type="PANTHER" id="PTHR43200">
    <property type="entry name" value="PHOSPHATASE"/>
    <property type="match status" value="1"/>
</dbReference>
<comment type="similarity">
    <text evidence="3">Belongs to the inositol monophosphatase superfamily.</text>
</comment>
<dbReference type="CDD" id="cd01641">
    <property type="entry name" value="Bacterial_IMPase_like_1"/>
    <property type="match status" value="1"/>
</dbReference>
<evidence type="ECO:0000313" key="14">
    <source>
        <dbReference type="Proteomes" id="UP000198796"/>
    </source>
</evidence>
<evidence type="ECO:0000256" key="4">
    <source>
        <dbReference type="ARBA" id="ARBA00013085"/>
    </source>
</evidence>
<feature type="binding site" evidence="12">
    <location>
        <position position="68"/>
    </location>
    <ligand>
        <name>Mg(2+)</name>
        <dbReference type="ChEBI" id="CHEBI:18420"/>
        <label>1</label>
        <note>catalytic</note>
    </ligand>
</feature>
<dbReference type="UniPathway" id="UPA00031">
    <property type="reaction ID" value="UER00013"/>
</dbReference>
<dbReference type="InterPro" id="IPR020583">
    <property type="entry name" value="Inositol_monoP_metal-BS"/>
</dbReference>
<evidence type="ECO:0000256" key="3">
    <source>
        <dbReference type="ARBA" id="ARBA00009759"/>
    </source>
</evidence>
<feature type="binding site" evidence="12">
    <location>
        <position position="84"/>
    </location>
    <ligand>
        <name>Mg(2+)</name>
        <dbReference type="ChEBI" id="CHEBI:18420"/>
        <label>1</label>
        <note>catalytic</note>
    </ligand>
</feature>
<comment type="pathway">
    <text evidence="2">Amino-acid biosynthesis; L-histidine biosynthesis; L-histidine from 5-phospho-alpha-D-ribose 1-diphosphate: step 8/9.</text>
</comment>
<reference evidence="13 14" key="1">
    <citation type="submission" date="2016-10" db="EMBL/GenBank/DDBJ databases">
        <authorList>
            <person name="de Groot N.N."/>
        </authorList>
    </citation>
    <scope>NUCLEOTIDE SEQUENCE [LARGE SCALE GENOMIC DNA]</scope>
    <source>
        <strain evidence="13 14">DSM 29316</strain>
    </source>
</reference>
<feature type="binding site" evidence="12">
    <location>
        <position position="86"/>
    </location>
    <ligand>
        <name>Mg(2+)</name>
        <dbReference type="ChEBI" id="CHEBI:18420"/>
        <label>1</label>
        <note>catalytic</note>
    </ligand>
</feature>
<dbReference type="OrthoDB" id="9785695at2"/>
<name>A0A1I0WIG8_9RHOB</name>
<feature type="binding site" evidence="12">
    <location>
        <position position="87"/>
    </location>
    <ligand>
        <name>Mg(2+)</name>
        <dbReference type="ChEBI" id="CHEBI:18420"/>
        <label>1</label>
        <note>catalytic</note>
    </ligand>
</feature>
<feature type="binding site" evidence="12">
    <location>
        <position position="208"/>
    </location>
    <ligand>
        <name>Mg(2+)</name>
        <dbReference type="ChEBI" id="CHEBI:18420"/>
        <label>1</label>
        <note>catalytic</note>
    </ligand>
</feature>
<dbReference type="PRINTS" id="PR00377">
    <property type="entry name" value="IMPHPHTASES"/>
</dbReference>
<keyword evidence="9" id="KW-0368">Histidine biosynthesis</keyword>
<comment type="cofactor">
    <cofactor evidence="1 12">
        <name>Mg(2+)</name>
        <dbReference type="ChEBI" id="CHEBI:18420"/>
    </cofactor>
</comment>
<organism evidence="13 14">
    <name type="scientific">Poseidonocella pacifica</name>
    <dbReference type="NCBI Taxonomy" id="871651"/>
    <lineage>
        <taxon>Bacteria</taxon>
        <taxon>Pseudomonadati</taxon>
        <taxon>Pseudomonadota</taxon>
        <taxon>Alphaproteobacteria</taxon>
        <taxon>Rhodobacterales</taxon>
        <taxon>Roseobacteraceae</taxon>
        <taxon>Poseidonocella</taxon>
    </lineage>
</organism>
<evidence type="ECO:0000256" key="1">
    <source>
        <dbReference type="ARBA" id="ARBA00001946"/>
    </source>
</evidence>
<accession>A0A1I0WIG8</accession>
<evidence type="ECO:0000256" key="12">
    <source>
        <dbReference type="PIRSR" id="PIRSR600760-2"/>
    </source>
</evidence>
<dbReference type="SUPFAM" id="SSF56655">
    <property type="entry name" value="Carbohydrate phosphatase"/>
    <property type="match status" value="1"/>
</dbReference>
<gene>
    <name evidence="13" type="ORF">SAMN05421688_1433</name>
</gene>
<evidence type="ECO:0000256" key="6">
    <source>
        <dbReference type="ARBA" id="ARBA00022723"/>
    </source>
</evidence>
<dbReference type="RefSeq" id="WP_092062353.1">
    <property type="nucleotide sequence ID" value="NZ_FOJU01000002.1"/>
</dbReference>
<dbReference type="Proteomes" id="UP000198796">
    <property type="component" value="Unassembled WGS sequence"/>
</dbReference>
<dbReference type="PROSITE" id="PS00629">
    <property type="entry name" value="IMP_1"/>
    <property type="match status" value="1"/>
</dbReference>
<keyword evidence="7" id="KW-0378">Hydrolase</keyword>